<evidence type="ECO:0000313" key="1">
    <source>
        <dbReference type="EMBL" id="KAF1926989.1"/>
    </source>
</evidence>
<dbReference type="EMBL" id="ML978974">
    <property type="protein sequence ID" value="KAF1926989.1"/>
    <property type="molecule type" value="Genomic_DNA"/>
</dbReference>
<accession>A0A6A5RHG7</accession>
<feature type="non-terminal residue" evidence="1">
    <location>
        <position position="1"/>
    </location>
</feature>
<organism evidence="1 2">
    <name type="scientific">Didymella exigua CBS 183.55</name>
    <dbReference type="NCBI Taxonomy" id="1150837"/>
    <lineage>
        <taxon>Eukaryota</taxon>
        <taxon>Fungi</taxon>
        <taxon>Dikarya</taxon>
        <taxon>Ascomycota</taxon>
        <taxon>Pezizomycotina</taxon>
        <taxon>Dothideomycetes</taxon>
        <taxon>Pleosporomycetidae</taxon>
        <taxon>Pleosporales</taxon>
        <taxon>Pleosporineae</taxon>
        <taxon>Didymellaceae</taxon>
        <taxon>Didymella</taxon>
    </lineage>
</organism>
<proteinExistence type="predicted"/>
<protein>
    <submittedName>
        <fullName evidence="1">Uncharacterized protein</fullName>
    </submittedName>
</protein>
<evidence type="ECO:0000313" key="2">
    <source>
        <dbReference type="Proteomes" id="UP000800082"/>
    </source>
</evidence>
<gene>
    <name evidence="1" type="ORF">M421DRAFT_66300</name>
</gene>
<dbReference type="AlphaFoldDB" id="A0A6A5RHG7"/>
<keyword evidence="2" id="KW-1185">Reference proteome</keyword>
<dbReference type="Proteomes" id="UP000800082">
    <property type="component" value="Unassembled WGS sequence"/>
</dbReference>
<dbReference type="RefSeq" id="XP_033447241.1">
    <property type="nucleotide sequence ID" value="XM_033596307.1"/>
</dbReference>
<sequence length="88" mass="9907">HNKLSCNLAYYKASLIKVIDVLITDAVLSLRLLYKPELVELALDYLRILAKGSLVVVLSIKLNYKLWATLNERASPVLANRRLVALSK</sequence>
<name>A0A6A5RHG7_9PLEO</name>
<reference evidence="1" key="1">
    <citation type="journal article" date="2020" name="Stud. Mycol.">
        <title>101 Dothideomycetes genomes: a test case for predicting lifestyles and emergence of pathogens.</title>
        <authorList>
            <person name="Haridas S."/>
            <person name="Albert R."/>
            <person name="Binder M."/>
            <person name="Bloem J."/>
            <person name="Labutti K."/>
            <person name="Salamov A."/>
            <person name="Andreopoulos B."/>
            <person name="Baker S."/>
            <person name="Barry K."/>
            <person name="Bills G."/>
            <person name="Bluhm B."/>
            <person name="Cannon C."/>
            <person name="Castanera R."/>
            <person name="Culley D."/>
            <person name="Daum C."/>
            <person name="Ezra D."/>
            <person name="Gonzalez J."/>
            <person name="Henrissat B."/>
            <person name="Kuo A."/>
            <person name="Liang C."/>
            <person name="Lipzen A."/>
            <person name="Lutzoni F."/>
            <person name="Magnuson J."/>
            <person name="Mondo S."/>
            <person name="Nolan M."/>
            <person name="Ohm R."/>
            <person name="Pangilinan J."/>
            <person name="Park H.-J."/>
            <person name="Ramirez L."/>
            <person name="Alfaro M."/>
            <person name="Sun H."/>
            <person name="Tritt A."/>
            <person name="Yoshinaga Y."/>
            <person name="Zwiers L.-H."/>
            <person name="Turgeon B."/>
            <person name="Goodwin S."/>
            <person name="Spatafora J."/>
            <person name="Crous P."/>
            <person name="Grigoriev I."/>
        </authorList>
    </citation>
    <scope>NUCLEOTIDE SEQUENCE</scope>
    <source>
        <strain evidence="1">CBS 183.55</strain>
    </source>
</reference>
<dbReference type="GeneID" id="54353974"/>